<organism evidence="5 6">
    <name type="scientific">Massilia aquatica</name>
    <dbReference type="NCBI Taxonomy" id="2609000"/>
    <lineage>
        <taxon>Bacteria</taxon>
        <taxon>Pseudomonadati</taxon>
        <taxon>Pseudomonadota</taxon>
        <taxon>Betaproteobacteria</taxon>
        <taxon>Burkholderiales</taxon>
        <taxon>Oxalobacteraceae</taxon>
        <taxon>Telluria group</taxon>
        <taxon>Massilia</taxon>
    </lineage>
</organism>
<dbReference type="EMBL" id="VVIW01000010">
    <property type="protein sequence ID" value="NHZ42025.1"/>
    <property type="molecule type" value="Genomic_DNA"/>
</dbReference>
<proteinExistence type="predicted"/>
<evidence type="ECO:0000259" key="4">
    <source>
        <dbReference type="PROSITE" id="PS51677"/>
    </source>
</evidence>
<dbReference type="InterPro" id="IPR002509">
    <property type="entry name" value="NODB_dom"/>
</dbReference>
<accession>A0ABX0MAL1</accession>
<evidence type="ECO:0000313" key="6">
    <source>
        <dbReference type="Proteomes" id="UP000819052"/>
    </source>
</evidence>
<dbReference type="SUPFAM" id="SSF88713">
    <property type="entry name" value="Glycoside hydrolase/deacetylase"/>
    <property type="match status" value="1"/>
</dbReference>
<reference evidence="5 6" key="1">
    <citation type="submission" date="2019-09" db="EMBL/GenBank/DDBJ databases">
        <title>Taxonomy of Antarctic Massilia spp.: description of Massilia rubra sp. nov., Massilia aquatica sp. nov., Massilia mucilaginosa sp. nov., Massilia frigida sp. nov. isolated from streams, lakes and regoliths.</title>
        <authorList>
            <person name="Holochova P."/>
            <person name="Sedlacek I."/>
            <person name="Kralova S."/>
            <person name="Maslanova I."/>
            <person name="Busse H.-J."/>
            <person name="Stankova E."/>
            <person name="Vrbovska V."/>
            <person name="Kovarovic V."/>
            <person name="Bartak M."/>
            <person name="Svec P."/>
            <person name="Pantucek R."/>
        </authorList>
    </citation>
    <scope>NUCLEOTIDE SEQUENCE [LARGE SCALE GENOMIC DNA]</scope>
    <source>
        <strain evidence="5 6">CCM 8693</strain>
    </source>
</reference>
<dbReference type="PANTHER" id="PTHR10587:SF133">
    <property type="entry name" value="CHITIN DEACETYLASE 1-RELATED"/>
    <property type="match status" value="1"/>
</dbReference>
<dbReference type="PROSITE" id="PS51257">
    <property type="entry name" value="PROKAR_LIPOPROTEIN"/>
    <property type="match status" value="1"/>
</dbReference>
<dbReference type="Proteomes" id="UP000819052">
    <property type="component" value="Unassembled WGS sequence"/>
</dbReference>
<keyword evidence="1" id="KW-0479">Metal-binding</keyword>
<dbReference type="PROSITE" id="PS51677">
    <property type="entry name" value="NODB"/>
    <property type="match status" value="1"/>
</dbReference>
<dbReference type="Gene3D" id="3.20.20.370">
    <property type="entry name" value="Glycoside hydrolase/deacetylase"/>
    <property type="match status" value="1"/>
</dbReference>
<evidence type="ECO:0000313" key="5">
    <source>
        <dbReference type="EMBL" id="NHZ42025.1"/>
    </source>
</evidence>
<feature type="signal peptide" evidence="3">
    <location>
        <begin position="1"/>
        <end position="30"/>
    </location>
</feature>
<evidence type="ECO:0000256" key="2">
    <source>
        <dbReference type="ARBA" id="ARBA00022801"/>
    </source>
</evidence>
<feature type="domain" description="NodB homology" evidence="4">
    <location>
        <begin position="31"/>
        <end position="228"/>
    </location>
</feature>
<evidence type="ECO:0000256" key="1">
    <source>
        <dbReference type="ARBA" id="ARBA00022723"/>
    </source>
</evidence>
<name>A0ABX0MAL1_9BURK</name>
<dbReference type="PANTHER" id="PTHR10587">
    <property type="entry name" value="GLYCOSYL TRANSFERASE-RELATED"/>
    <property type="match status" value="1"/>
</dbReference>
<dbReference type="InterPro" id="IPR011330">
    <property type="entry name" value="Glyco_hydro/deAcase_b/a-brl"/>
</dbReference>
<comment type="caution">
    <text evidence="5">The sequence shown here is derived from an EMBL/GenBank/DDBJ whole genome shotgun (WGS) entry which is preliminary data.</text>
</comment>
<keyword evidence="2" id="KW-0378">Hydrolase</keyword>
<sequence length="315" mass="34803">MLQLKNLALALSRGALAVLCCGIVAGAACAQSVAFTFDDGPSLADTPRFTPQQRNQAMLDALARHKVKAALFVTAGNGADKPAGYALARAWGEAGHVIGNHTMTHPDLDSAKVSLARYQQEVLECDKITATLPGYQKWFRYTYLREGSEPGKREGMRDFLAAQGYRNAYVTLDTSDWRLDEHLAETLAKNSKADLAPLKKAYLAHVRERALAYRAMSQRLQGRDIAQVILLHHNLINALFLDDVIGMFKEMGWTIVAPAKAFEDPVYQFSPQRPAHGQSLLLSMSRSLGMDKLDDKKRLQDDGEADIVRLKAQGY</sequence>
<dbReference type="Pfam" id="PF01522">
    <property type="entry name" value="Polysacc_deac_1"/>
    <property type="match status" value="1"/>
</dbReference>
<keyword evidence="3" id="KW-0732">Signal</keyword>
<protein>
    <submittedName>
        <fullName evidence="5">Polysaccharide deacetylase family protein</fullName>
    </submittedName>
</protein>
<dbReference type="RefSeq" id="WP_167077776.1">
    <property type="nucleotide sequence ID" value="NZ_VVIW01000010.1"/>
</dbReference>
<keyword evidence="6" id="KW-1185">Reference proteome</keyword>
<evidence type="ECO:0000256" key="3">
    <source>
        <dbReference type="SAM" id="SignalP"/>
    </source>
</evidence>
<gene>
    <name evidence="5" type="ORF">F1609_17900</name>
</gene>
<feature type="chain" id="PRO_5045224443" evidence="3">
    <location>
        <begin position="31"/>
        <end position="315"/>
    </location>
</feature>
<dbReference type="InterPro" id="IPR050248">
    <property type="entry name" value="Polysacc_deacetylase_ArnD"/>
</dbReference>